<proteinExistence type="predicted"/>
<evidence type="ECO:0000313" key="2">
    <source>
        <dbReference type="EMBL" id="KAF2002963.1"/>
    </source>
</evidence>
<gene>
    <name evidence="2" type="ORF">P154DRAFT_520719</name>
</gene>
<feature type="region of interest" description="Disordered" evidence="1">
    <location>
        <begin position="1"/>
        <end position="63"/>
    </location>
</feature>
<dbReference type="Proteomes" id="UP000799779">
    <property type="component" value="Unassembled WGS sequence"/>
</dbReference>
<keyword evidence="3" id="KW-1185">Reference proteome</keyword>
<evidence type="ECO:0000313" key="3">
    <source>
        <dbReference type="Proteomes" id="UP000799779"/>
    </source>
</evidence>
<protein>
    <submittedName>
        <fullName evidence="2">Uncharacterized protein</fullName>
    </submittedName>
</protein>
<feature type="compositionally biased region" description="Polar residues" evidence="1">
    <location>
        <begin position="54"/>
        <end position="63"/>
    </location>
</feature>
<name>A0A6A5WM83_9PLEO</name>
<organism evidence="2 3">
    <name type="scientific">Amniculicola lignicola CBS 123094</name>
    <dbReference type="NCBI Taxonomy" id="1392246"/>
    <lineage>
        <taxon>Eukaryota</taxon>
        <taxon>Fungi</taxon>
        <taxon>Dikarya</taxon>
        <taxon>Ascomycota</taxon>
        <taxon>Pezizomycotina</taxon>
        <taxon>Dothideomycetes</taxon>
        <taxon>Pleosporomycetidae</taxon>
        <taxon>Pleosporales</taxon>
        <taxon>Amniculicolaceae</taxon>
        <taxon>Amniculicola</taxon>
    </lineage>
</organism>
<reference evidence="2" key="1">
    <citation type="journal article" date="2020" name="Stud. Mycol.">
        <title>101 Dothideomycetes genomes: a test case for predicting lifestyles and emergence of pathogens.</title>
        <authorList>
            <person name="Haridas S."/>
            <person name="Albert R."/>
            <person name="Binder M."/>
            <person name="Bloem J."/>
            <person name="Labutti K."/>
            <person name="Salamov A."/>
            <person name="Andreopoulos B."/>
            <person name="Baker S."/>
            <person name="Barry K."/>
            <person name="Bills G."/>
            <person name="Bluhm B."/>
            <person name="Cannon C."/>
            <person name="Castanera R."/>
            <person name="Culley D."/>
            <person name="Daum C."/>
            <person name="Ezra D."/>
            <person name="Gonzalez J."/>
            <person name="Henrissat B."/>
            <person name="Kuo A."/>
            <person name="Liang C."/>
            <person name="Lipzen A."/>
            <person name="Lutzoni F."/>
            <person name="Magnuson J."/>
            <person name="Mondo S."/>
            <person name="Nolan M."/>
            <person name="Ohm R."/>
            <person name="Pangilinan J."/>
            <person name="Park H.-J."/>
            <person name="Ramirez L."/>
            <person name="Alfaro M."/>
            <person name="Sun H."/>
            <person name="Tritt A."/>
            <person name="Yoshinaga Y."/>
            <person name="Zwiers L.-H."/>
            <person name="Turgeon B."/>
            <person name="Goodwin S."/>
            <person name="Spatafora J."/>
            <person name="Crous P."/>
            <person name="Grigoriev I."/>
        </authorList>
    </citation>
    <scope>NUCLEOTIDE SEQUENCE</scope>
    <source>
        <strain evidence="2">CBS 123094</strain>
    </source>
</reference>
<evidence type="ECO:0000256" key="1">
    <source>
        <dbReference type="SAM" id="MobiDB-lite"/>
    </source>
</evidence>
<sequence>MSSLARAAQAGIPPFSAPHVEVSAPPNRPHIRHSGTRLVDSQPPPPADLAPPGSTHSNFNHTL</sequence>
<dbReference type="AlphaFoldDB" id="A0A6A5WM83"/>
<accession>A0A6A5WM83</accession>
<dbReference type="EMBL" id="ML977575">
    <property type="protein sequence ID" value="KAF2002963.1"/>
    <property type="molecule type" value="Genomic_DNA"/>
</dbReference>